<keyword evidence="1" id="KW-1133">Transmembrane helix</keyword>
<evidence type="ECO:0000256" key="1">
    <source>
        <dbReference type="SAM" id="Phobius"/>
    </source>
</evidence>
<reference evidence="2" key="1">
    <citation type="journal article" date="2021" name="Proc. Natl. Acad. Sci. U.S.A.">
        <title>A Catalog of Tens of Thousands of Viruses from Human Metagenomes Reveals Hidden Associations with Chronic Diseases.</title>
        <authorList>
            <person name="Tisza M.J."/>
            <person name="Buck C.B."/>
        </authorList>
    </citation>
    <scope>NUCLEOTIDE SEQUENCE</scope>
    <source>
        <strain evidence="2">CttqT1</strain>
    </source>
</reference>
<feature type="transmembrane region" description="Helical" evidence="1">
    <location>
        <begin position="21"/>
        <end position="43"/>
    </location>
</feature>
<dbReference type="EMBL" id="BK032869">
    <property type="protein sequence ID" value="DAF64888.1"/>
    <property type="molecule type" value="Genomic_DNA"/>
</dbReference>
<sequence>MAIFFCVFLSMGDLTLTLYEIISVIVASLAFLLSLYSAINTYYEKHIKIKLYIRWVHEVSTQLNVSLLISNMSSRPATLTHIFLKNNDDIVESSWHHARLLSQTIDNKEKICWSDVTPINIPARSSSSPIICFQHLNNFKLTNNLILIYIVDGVRYEQSLNVNRVLPNSDMLIALDYQLKHNN</sequence>
<protein>
    <submittedName>
        <fullName evidence="2">Uncharacterized protein</fullName>
    </submittedName>
</protein>
<evidence type="ECO:0000313" key="2">
    <source>
        <dbReference type="EMBL" id="DAF64888.1"/>
    </source>
</evidence>
<name>A0A8S5TP35_9CAUD</name>
<accession>A0A8S5TP35</accession>
<proteinExistence type="predicted"/>
<keyword evidence="1" id="KW-0812">Transmembrane</keyword>
<keyword evidence="1" id="KW-0472">Membrane</keyword>
<organism evidence="2">
    <name type="scientific">Siphoviridae sp. cttqT1</name>
    <dbReference type="NCBI Taxonomy" id="2827961"/>
    <lineage>
        <taxon>Viruses</taxon>
        <taxon>Duplodnaviria</taxon>
        <taxon>Heunggongvirae</taxon>
        <taxon>Uroviricota</taxon>
        <taxon>Caudoviricetes</taxon>
    </lineage>
</organism>